<feature type="transmembrane region" description="Helical" evidence="8">
    <location>
        <begin position="43"/>
        <end position="62"/>
    </location>
</feature>
<evidence type="ECO:0000313" key="10">
    <source>
        <dbReference type="Proteomes" id="UP000004470"/>
    </source>
</evidence>
<evidence type="ECO:0000256" key="3">
    <source>
        <dbReference type="ARBA" id="ARBA00022448"/>
    </source>
</evidence>
<evidence type="ECO:0000256" key="8">
    <source>
        <dbReference type="SAM" id="Phobius"/>
    </source>
</evidence>
<keyword evidence="5 8" id="KW-0812">Transmembrane</keyword>
<organism evidence="9 10">
    <name type="scientific">Pediococcus acidilactici DSM 20284</name>
    <dbReference type="NCBI Taxonomy" id="862514"/>
    <lineage>
        <taxon>Bacteria</taxon>
        <taxon>Bacillati</taxon>
        <taxon>Bacillota</taxon>
        <taxon>Bacilli</taxon>
        <taxon>Lactobacillales</taxon>
        <taxon>Lactobacillaceae</taxon>
        <taxon>Pediococcus</taxon>
        <taxon>Pediococcus acidilactici group</taxon>
    </lineage>
</organism>
<evidence type="ECO:0000256" key="5">
    <source>
        <dbReference type="ARBA" id="ARBA00022692"/>
    </source>
</evidence>
<proteinExistence type="inferred from homology"/>
<reference evidence="9" key="1">
    <citation type="submission" date="2010-07" db="EMBL/GenBank/DDBJ databases">
        <authorList>
            <person name="Muzny D."/>
            <person name="Qin X."/>
            <person name="Deng J."/>
            <person name="Jiang H."/>
            <person name="Liu Y."/>
            <person name="Qu J."/>
            <person name="Song X.-Z."/>
            <person name="Zhang L."/>
            <person name="Thornton R."/>
            <person name="Coyle M."/>
            <person name="Francisco L."/>
            <person name="Jackson L."/>
            <person name="Javaid M."/>
            <person name="Korchina V."/>
            <person name="Kovar C."/>
            <person name="Mata R."/>
            <person name="Mathew T."/>
            <person name="Ngo R."/>
            <person name="Nguyen L."/>
            <person name="Nguyen N."/>
            <person name="Okwuonu G."/>
            <person name="Ongeri F."/>
            <person name="Pham C."/>
            <person name="Simmons D."/>
            <person name="Wilczek-Boney K."/>
            <person name="Hale W."/>
            <person name="Jakkamsetti A."/>
            <person name="Pham P."/>
            <person name="Ruth R."/>
            <person name="San Lucas F."/>
            <person name="Warren J."/>
            <person name="Zhang J."/>
            <person name="Zhao Z."/>
            <person name="Zhou C."/>
            <person name="Zhu D."/>
            <person name="Lee S."/>
            <person name="Bess C."/>
            <person name="Blankenburg K."/>
            <person name="Forbes L."/>
            <person name="Fu Q."/>
            <person name="Gubbala S."/>
            <person name="Hirani K."/>
            <person name="Jayaseelan J.C."/>
            <person name="Lara F."/>
            <person name="Munidasa M."/>
            <person name="Palculict T."/>
            <person name="Patil S."/>
            <person name="Pu L.-L."/>
            <person name="Saada N."/>
            <person name="Tang L."/>
            <person name="Weissenberger G."/>
            <person name="Zhu Y."/>
            <person name="Hemphill L."/>
            <person name="Shang Y."/>
            <person name="Youmans B."/>
            <person name="Ayvaz T."/>
            <person name="Ross M."/>
            <person name="Santibanez J."/>
            <person name="Aqrawi P."/>
            <person name="Gross S."/>
            <person name="Joshi V."/>
            <person name="Fowler G."/>
            <person name="Nazareth L."/>
            <person name="Reid J."/>
            <person name="Worley K."/>
            <person name="Petrosino J."/>
            <person name="Highlander S."/>
            <person name="Gibbs R."/>
        </authorList>
    </citation>
    <scope>NUCLEOTIDE SEQUENCE [LARGE SCALE GENOMIC DNA]</scope>
    <source>
        <strain evidence="9">DSM 20284</strain>
    </source>
</reference>
<comment type="similarity">
    <text evidence="2">Belongs to the AzlC family.</text>
</comment>
<sequence>MHVKISSYALQKINIFLKDLIFLGGQTLEQVETKARWKETFKVAWPLCLSYTPIGLACGILLHAAGFNTLLTGLVSLVIFSGGAQFLIAQMLTVNAPILTIVLMLFFLELRYALLGSSLSKYLQGESHTSIFTFALSLNDENYAVNYLKFATDKNWTPNDARQVEHWSLLFWTVANVIGSLIGSVLKINLTVVDFALTALFIYMIVMQVKSRLSLVICIFSGVLAAVCMIVTKSTLGLVISTLLASFTGFLTEELLVKKRPTSMWLQAIGSRKGGPIIEKIDKKESDIL</sequence>
<dbReference type="PANTHER" id="PTHR34979:SF1">
    <property type="entry name" value="INNER MEMBRANE PROTEIN YGAZ"/>
    <property type="match status" value="1"/>
</dbReference>
<keyword evidence="4" id="KW-1003">Cell membrane</keyword>
<accession>E0NGW7</accession>
<feature type="transmembrane region" description="Helical" evidence="8">
    <location>
        <begin position="238"/>
        <end position="257"/>
    </location>
</feature>
<evidence type="ECO:0000256" key="2">
    <source>
        <dbReference type="ARBA" id="ARBA00010735"/>
    </source>
</evidence>
<keyword evidence="10" id="KW-1185">Reference proteome</keyword>
<dbReference type="PANTHER" id="PTHR34979">
    <property type="entry name" value="INNER MEMBRANE PROTEIN YGAZ"/>
    <property type="match status" value="1"/>
</dbReference>
<keyword evidence="3" id="KW-0813">Transport</keyword>
<evidence type="ECO:0000256" key="4">
    <source>
        <dbReference type="ARBA" id="ARBA00022475"/>
    </source>
</evidence>
<dbReference type="GO" id="GO:1903785">
    <property type="term" value="P:L-valine transmembrane transport"/>
    <property type="evidence" value="ECO:0007669"/>
    <property type="project" value="TreeGrafter"/>
</dbReference>
<feature type="transmembrane region" description="Helical" evidence="8">
    <location>
        <begin position="94"/>
        <end position="114"/>
    </location>
</feature>
<evidence type="ECO:0000256" key="1">
    <source>
        <dbReference type="ARBA" id="ARBA00004651"/>
    </source>
</evidence>
<dbReference type="Pfam" id="PF03591">
    <property type="entry name" value="AzlC"/>
    <property type="match status" value="1"/>
</dbReference>
<gene>
    <name evidence="9" type="primary">azlC</name>
    <name evidence="9" type="ORF">HMPREF0623_1164</name>
</gene>
<comment type="subcellular location">
    <subcellularLocation>
        <location evidence="1">Cell membrane</location>
        <topology evidence="1">Multi-pass membrane protein</topology>
    </subcellularLocation>
</comment>
<keyword evidence="6 8" id="KW-1133">Transmembrane helix</keyword>
<protein>
    <submittedName>
        <fullName evidence="9">Azaleucine resistance protein AzlC</fullName>
    </submittedName>
</protein>
<feature type="transmembrane region" description="Helical" evidence="8">
    <location>
        <begin position="164"/>
        <end position="182"/>
    </location>
</feature>
<dbReference type="Proteomes" id="UP000004470">
    <property type="component" value="Unassembled WGS sequence"/>
</dbReference>
<dbReference type="EMBL" id="AEEG01000004">
    <property type="protein sequence ID" value="EFL95427.1"/>
    <property type="molecule type" value="Genomic_DNA"/>
</dbReference>
<keyword evidence="7 8" id="KW-0472">Membrane</keyword>
<evidence type="ECO:0000313" key="9">
    <source>
        <dbReference type="EMBL" id="EFL95427.1"/>
    </source>
</evidence>
<name>E0NGW7_PEDAC</name>
<comment type="caution">
    <text evidence="9">The sequence shown here is derived from an EMBL/GenBank/DDBJ whole genome shotgun (WGS) entry which is preliminary data.</text>
</comment>
<dbReference type="AlphaFoldDB" id="E0NGW7"/>
<dbReference type="GO" id="GO:0005886">
    <property type="term" value="C:plasma membrane"/>
    <property type="evidence" value="ECO:0007669"/>
    <property type="project" value="UniProtKB-SubCell"/>
</dbReference>
<feature type="transmembrane region" description="Helical" evidence="8">
    <location>
        <begin position="213"/>
        <end position="232"/>
    </location>
</feature>
<dbReference type="HOGENOM" id="CLU_065777_3_0_9"/>
<evidence type="ECO:0000256" key="7">
    <source>
        <dbReference type="ARBA" id="ARBA00023136"/>
    </source>
</evidence>
<dbReference type="eggNOG" id="COG1296">
    <property type="taxonomic scope" value="Bacteria"/>
</dbReference>
<dbReference type="InterPro" id="IPR011606">
    <property type="entry name" value="Brnchd-chn_aa_trnsp_permease"/>
</dbReference>
<feature type="transmembrane region" description="Helical" evidence="8">
    <location>
        <begin position="188"/>
        <end position="206"/>
    </location>
</feature>
<evidence type="ECO:0000256" key="6">
    <source>
        <dbReference type="ARBA" id="ARBA00022989"/>
    </source>
</evidence>